<feature type="transmembrane region" description="Helical" evidence="8">
    <location>
        <begin position="239"/>
        <end position="260"/>
    </location>
</feature>
<dbReference type="InterPro" id="IPR036259">
    <property type="entry name" value="MFS_trans_sf"/>
</dbReference>
<dbReference type="PANTHER" id="PTHR23502:SF132">
    <property type="entry name" value="POLYAMINE TRANSPORTER 2-RELATED"/>
    <property type="match status" value="1"/>
</dbReference>
<name>A0A857J2D3_9BURK</name>
<feature type="transmembrane region" description="Helical" evidence="8">
    <location>
        <begin position="360"/>
        <end position="380"/>
    </location>
</feature>
<feature type="transmembrane region" description="Helical" evidence="8">
    <location>
        <begin position="211"/>
        <end position="233"/>
    </location>
</feature>
<dbReference type="EMBL" id="CP047650">
    <property type="protein sequence ID" value="QHI97221.1"/>
    <property type="molecule type" value="Genomic_DNA"/>
</dbReference>
<feature type="transmembrane region" description="Helical" evidence="8">
    <location>
        <begin position="153"/>
        <end position="173"/>
    </location>
</feature>
<keyword evidence="5 8" id="KW-0812">Transmembrane</keyword>
<keyword evidence="4" id="KW-1003">Cell membrane</keyword>
<feature type="domain" description="Major facilitator superfamily (MFS) profile" evidence="9">
    <location>
        <begin position="1"/>
        <end position="383"/>
    </location>
</feature>
<keyword evidence="8" id="KW-0997">Cell inner membrane</keyword>
<evidence type="ECO:0000256" key="7">
    <source>
        <dbReference type="ARBA" id="ARBA00023136"/>
    </source>
</evidence>
<evidence type="ECO:0000256" key="5">
    <source>
        <dbReference type="ARBA" id="ARBA00022692"/>
    </source>
</evidence>
<evidence type="ECO:0000259" key="9">
    <source>
        <dbReference type="PROSITE" id="PS50850"/>
    </source>
</evidence>
<protein>
    <recommendedName>
        <fullName evidence="8">Bcr/CflA family efflux transporter</fullName>
    </recommendedName>
</protein>
<feature type="transmembrane region" description="Helical" evidence="8">
    <location>
        <begin position="296"/>
        <end position="314"/>
    </location>
</feature>
<comment type="subcellular location">
    <subcellularLocation>
        <location evidence="8">Cell inner membrane</location>
        <topology evidence="8">Multi-pass membrane protein</topology>
    </subcellularLocation>
    <subcellularLocation>
        <location evidence="1">Cell membrane</location>
        <topology evidence="1">Multi-pass membrane protein</topology>
    </subcellularLocation>
</comment>
<dbReference type="NCBIfam" id="TIGR00710">
    <property type="entry name" value="efflux_Bcr_CflA"/>
    <property type="match status" value="1"/>
</dbReference>
<sequence length="395" mass="39376">MLGLLSALPPIGTDAGLPALASMGAELGVAIPQAAQTLTIFMLGFAIAPVLFGPLSDRYGRKPILMLGVLLFSVAALGCAMAGSIGTLLLMRFLQGVAAGAASSLPAAIVRDVYHDDLALSRQSYVALVNGVAPLVAPILGAAVLMFAGWRTIYAAMAVIGAGLLLLAATGYAETAPQPAPGVRRPSVLRAALQGYGTVLADRGYLASTGLLAATFGVMFAYITGSSAVFMGMLGASPALYSLLFACTASGTIIGAANNARLARRFGGGRTLATAAVLNLLVSIALLAVGRLGIHSLVLTAALMVLSNICAGVIMPTATHGGLRRLGHVAGSAAALQRCMQMVAASAFGTLVGLVGGQSLAAMGTAMTAASLLALGFLLAGRRAASATLVPSGGA</sequence>
<evidence type="ECO:0000256" key="6">
    <source>
        <dbReference type="ARBA" id="ARBA00022989"/>
    </source>
</evidence>
<dbReference type="CDD" id="cd17320">
    <property type="entry name" value="MFS_MdfA_MDR_like"/>
    <property type="match status" value="1"/>
</dbReference>
<feature type="transmembrane region" description="Helical" evidence="8">
    <location>
        <begin position="64"/>
        <end position="87"/>
    </location>
</feature>
<reference evidence="10 11" key="1">
    <citation type="submission" date="2020-01" db="EMBL/GenBank/DDBJ databases">
        <title>Genome sequencing of strain KACC 21265.</title>
        <authorList>
            <person name="Heo J."/>
            <person name="Kim S.-J."/>
            <person name="Kim J.-S."/>
            <person name="Hong S.-B."/>
            <person name="Kwon S.-W."/>
        </authorList>
    </citation>
    <scope>NUCLEOTIDE SEQUENCE [LARGE SCALE GENOMIC DNA]</scope>
    <source>
        <strain evidence="10 11">KACC 21265</strain>
    </source>
</reference>
<keyword evidence="6 8" id="KW-1133">Transmembrane helix</keyword>
<organism evidence="10 11">
    <name type="scientific">Xylophilus rhododendri</name>
    <dbReference type="NCBI Taxonomy" id="2697032"/>
    <lineage>
        <taxon>Bacteria</taxon>
        <taxon>Pseudomonadati</taxon>
        <taxon>Pseudomonadota</taxon>
        <taxon>Betaproteobacteria</taxon>
        <taxon>Burkholderiales</taxon>
        <taxon>Xylophilus</taxon>
    </lineage>
</organism>
<feature type="transmembrane region" description="Helical" evidence="8">
    <location>
        <begin position="272"/>
        <end position="290"/>
    </location>
</feature>
<feature type="transmembrane region" description="Helical" evidence="8">
    <location>
        <begin position="126"/>
        <end position="147"/>
    </location>
</feature>
<dbReference type="InterPro" id="IPR004812">
    <property type="entry name" value="Efflux_drug-R_Bcr/CmlA"/>
</dbReference>
<dbReference type="PANTHER" id="PTHR23502">
    <property type="entry name" value="MAJOR FACILITATOR SUPERFAMILY"/>
    <property type="match status" value="1"/>
</dbReference>
<accession>A0A857J2D3</accession>
<dbReference type="InterPro" id="IPR020846">
    <property type="entry name" value="MFS_dom"/>
</dbReference>
<keyword evidence="7 8" id="KW-0472">Membrane</keyword>
<keyword evidence="11" id="KW-1185">Reference proteome</keyword>
<evidence type="ECO:0000256" key="1">
    <source>
        <dbReference type="ARBA" id="ARBA00004651"/>
    </source>
</evidence>
<dbReference type="Gene3D" id="1.20.1720.10">
    <property type="entry name" value="Multidrug resistance protein D"/>
    <property type="match status" value="1"/>
</dbReference>
<evidence type="ECO:0000313" key="10">
    <source>
        <dbReference type="EMBL" id="QHI97221.1"/>
    </source>
</evidence>
<dbReference type="Pfam" id="PF07690">
    <property type="entry name" value="MFS_1"/>
    <property type="match status" value="1"/>
</dbReference>
<evidence type="ECO:0000256" key="8">
    <source>
        <dbReference type="RuleBase" id="RU365088"/>
    </source>
</evidence>
<dbReference type="Proteomes" id="UP000464787">
    <property type="component" value="Chromosome"/>
</dbReference>
<evidence type="ECO:0000256" key="2">
    <source>
        <dbReference type="ARBA" id="ARBA00006236"/>
    </source>
</evidence>
<keyword evidence="3 8" id="KW-0813">Transport</keyword>
<dbReference type="KEGG" id="xyk:GT347_04045"/>
<evidence type="ECO:0000256" key="3">
    <source>
        <dbReference type="ARBA" id="ARBA00022448"/>
    </source>
</evidence>
<proteinExistence type="inferred from homology"/>
<comment type="similarity">
    <text evidence="2 8">Belongs to the major facilitator superfamily. Bcr/CmlA family.</text>
</comment>
<gene>
    <name evidence="10" type="ORF">GT347_04045</name>
</gene>
<dbReference type="RefSeq" id="WP_160550739.1">
    <property type="nucleotide sequence ID" value="NZ_CP047650.1"/>
</dbReference>
<dbReference type="GO" id="GO:1990961">
    <property type="term" value="P:xenobiotic detoxification by transmembrane export across the plasma membrane"/>
    <property type="evidence" value="ECO:0007669"/>
    <property type="project" value="InterPro"/>
</dbReference>
<comment type="caution">
    <text evidence="8">Lacks conserved residue(s) required for the propagation of feature annotation.</text>
</comment>
<dbReference type="PROSITE" id="PS50850">
    <property type="entry name" value="MFS"/>
    <property type="match status" value="1"/>
</dbReference>
<evidence type="ECO:0000256" key="4">
    <source>
        <dbReference type="ARBA" id="ARBA00022475"/>
    </source>
</evidence>
<dbReference type="AlphaFoldDB" id="A0A857J2D3"/>
<evidence type="ECO:0000313" key="11">
    <source>
        <dbReference type="Proteomes" id="UP000464787"/>
    </source>
</evidence>
<dbReference type="GO" id="GO:0005886">
    <property type="term" value="C:plasma membrane"/>
    <property type="evidence" value="ECO:0007669"/>
    <property type="project" value="UniProtKB-SubCell"/>
</dbReference>
<dbReference type="SUPFAM" id="SSF103473">
    <property type="entry name" value="MFS general substrate transporter"/>
    <property type="match status" value="1"/>
</dbReference>
<dbReference type="GO" id="GO:0042910">
    <property type="term" value="F:xenobiotic transmembrane transporter activity"/>
    <property type="evidence" value="ECO:0007669"/>
    <property type="project" value="InterPro"/>
</dbReference>
<feature type="transmembrane region" description="Helical" evidence="8">
    <location>
        <begin position="31"/>
        <end position="52"/>
    </location>
</feature>
<dbReference type="InterPro" id="IPR011701">
    <property type="entry name" value="MFS"/>
</dbReference>